<evidence type="ECO:0000259" key="1">
    <source>
        <dbReference type="Pfam" id="PF00185"/>
    </source>
</evidence>
<dbReference type="PANTHER" id="PTHR45753:SF3">
    <property type="entry name" value="ORNITHINE TRANSCARBAMYLASE, MITOCHONDRIAL"/>
    <property type="match status" value="1"/>
</dbReference>
<dbReference type="InterPro" id="IPR006130">
    <property type="entry name" value="Asp/Orn_carbamoylTrfase"/>
</dbReference>
<dbReference type="InterPro" id="IPR006131">
    <property type="entry name" value="Asp_carbamoyltransf_Asp/Orn-bd"/>
</dbReference>
<evidence type="ECO:0000313" key="4">
    <source>
        <dbReference type="Proteomes" id="UP000694257"/>
    </source>
</evidence>
<dbReference type="InterPro" id="IPR006132">
    <property type="entry name" value="Asp/Orn_carbamoyltranf_P-bd"/>
</dbReference>
<dbReference type="Proteomes" id="UP000694257">
    <property type="component" value="Chromosome"/>
</dbReference>
<keyword evidence="4" id="KW-1185">Reference proteome</keyword>
<feature type="domain" description="Aspartate/ornithine carbamoyltransferase carbamoyl-P binding" evidence="2">
    <location>
        <begin position="16"/>
        <end position="152"/>
    </location>
</feature>
<dbReference type="PANTHER" id="PTHR45753">
    <property type="entry name" value="ORNITHINE CARBAMOYLTRANSFERASE, MITOCHONDRIAL"/>
    <property type="match status" value="1"/>
</dbReference>
<evidence type="ECO:0000313" key="3">
    <source>
        <dbReference type="EMBL" id="QXN93126.1"/>
    </source>
</evidence>
<accession>A0ABX8RV64</accession>
<protein>
    <recommendedName>
        <fullName evidence="5">Ornithine carbamoyltransferase</fullName>
    </recommendedName>
</protein>
<reference evidence="3 4" key="1">
    <citation type="submission" date="2021-07" db="EMBL/GenBank/DDBJ databases">
        <title>Whole Genome Sequence of Nocardia Iowensis.</title>
        <authorList>
            <person name="Lamm A."/>
            <person name="Collins-Fairclough A.M."/>
            <person name="Bunk B."/>
            <person name="Sproer C."/>
        </authorList>
    </citation>
    <scope>NUCLEOTIDE SEQUENCE [LARGE SCALE GENOMIC DNA]</scope>
    <source>
        <strain evidence="3 4">NRRL 5646</strain>
    </source>
</reference>
<dbReference type="EMBL" id="CP078145">
    <property type="protein sequence ID" value="QXN93126.1"/>
    <property type="molecule type" value="Genomic_DNA"/>
</dbReference>
<dbReference type="Pfam" id="PF02729">
    <property type="entry name" value="OTCace_N"/>
    <property type="match status" value="1"/>
</dbReference>
<sequence length="327" mass="34860">MRAMRGAPEVGVETGLLSLRDLDEAELQRLVERSVELHEDARAHDRPLADTAIGVLFTKTSTRTRTAFSVGAHRLGAAVMAYGPGDLQLNTGESLKDTARILGSMLDAVVARTAGPLHDLREFSRHGRIPVVNAMATEEHPTQGVCDLATMRLHLGTLRGVKVLYIGEGNNSATALMHGLAKVPASLLTLATPDGYGVPPEDLAAARAAGATVVTTASMDELPADVDIVYTTRWQTTGTAKSDPDWREAFRAFHIDEALLSRWPSALFMHDLPACRGDEVSGAVLDGPRSIAWSQAAMKLSSAMAILEQCVAPSRAAARVPAQQGAR</sequence>
<feature type="domain" description="Aspartate/ornithine carbamoyltransferase Asp/Orn-binding" evidence="1">
    <location>
        <begin position="160"/>
        <end position="308"/>
    </location>
</feature>
<proteinExistence type="predicted"/>
<evidence type="ECO:0000259" key="2">
    <source>
        <dbReference type="Pfam" id="PF02729"/>
    </source>
</evidence>
<name>A0ABX8RV64_NOCIO</name>
<dbReference type="Pfam" id="PF00185">
    <property type="entry name" value="OTCace"/>
    <property type="match status" value="1"/>
</dbReference>
<evidence type="ECO:0008006" key="5">
    <source>
        <dbReference type="Google" id="ProtNLM"/>
    </source>
</evidence>
<dbReference type="RefSeq" id="WP_218474909.1">
    <property type="nucleotide sequence ID" value="NZ_BAABJN010000001.1"/>
</dbReference>
<gene>
    <name evidence="3" type="ORF">KV110_08485</name>
</gene>
<dbReference type="PROSITE" id="PS00097">
    <property type="entry name" value="CARBAMOYLTRANSFERASE"/>
    <property type="match status" value="1"/>
</dbReference>
<organism evidence="3 4">
    <name type="scientific">Nocardia iowensis</name>
    <dbReference type="NCBI Taxonomy" id="204891"/>
    <lineage>
        <taxon>Bacteria</taxon>
        <taxon>Bacillati</taxon>
        <taxon>Actinomycetota</taxon>
        <taxon>Actinomycetes</taxon>
        <taxon>Mycobacteriales</taxon>
        <taxon>Nocardiaceae</taxon>
        <taxon>Nocardia</taxon>
    </lineage>
</organism>